<reference evidence="2" key="1">
    <citation type="submission" date="2020-08" db="EMBL/GenBank/DDBJ databases">
        <authorList>
            <person name="Hu Y."/>
            <person name="Nguyen S.V."/>
            <person name="Li F."/>
            <person name="Fanning S."/>
        </authorList>
    </citation>
    <scope>NUCLEOTIDE SEQUENCE</scope>
    <source>
        <strain evidence="2">SYSU D8009</strain>
    </source>
</reference>
<protein>
    <submittedName>
        <fullName evidence="2">Uncharacterized protein</fullName>
    </submittedName>
</protein>
<sequence length="70" mass="7743">MQKPQSRPEQMEIRALTAAVAWMLLVQLGCVLLWDGGWLTRQAALLHWLVVGVLPPALALWGMQPPAEAN</sequence>
<dbReference type="RefSeq" id="WP_186772779.1">
    <property type="nucleotide sequence ID" value="NZ_JACOMF010000040.1"/>
</dbReference>
<keyword evidence="1" id="KW-0472">Membrane</keyword>
<accession>A0A9X0R391</accession>
<feature type="transmembrane region" description="Helical" evidence="1">
    <location>
        <begin position="46"/>
        <end position="63"/>
    </location>
</feature>
<evidence type="ECO:0000313" key="3">
    <source>
        <dbReference type="Proteomes" id="UP000600101"/>
    </source>
</evidence>
<feature type="transmembrane region" description="Helical" evidence="1">
    <location>
        <begin position="12"/>
        <end position="34"/>
    </location>
</feature>
<proteinExistence type="predicted"/>
<dbReference type="AlphaFoldDB" id="A0A9X0R391"/>
<dbReference type="Proteomes" id="UP000600101">
    <property type="component" value="Unassembled WGS sequence"/>
</dbReference>
<keyword evidence="1" id="KW-1133">Transmembrane helix</keyword>
<keyword evidence="3" id="KW-1185">Reference proteome</keyword>
<evidence type="ECO:0000313" key="2">
    <source>
        <dbReference type="EMBL" id="MBC4018023.1"/>
    </source>
</evidence>
<evidence type="ECO:0000256" key="1">
    <source>
        <dbReference type="SAM" id="Phobius"/>
    </source>
</evidence>
<name>A0A9X0R391_9PROT</name>
<dbReference type="EMBL" id="JACOMF010000040">
    <property type="protein sequence ID" value="MBC4018023.1"/>
    <property type="molecule type" value="Genomic_DNA"/>
</dbReference>
<organism evidence="2 3">
    <name type="scientific">Siccirubricoccus deserti</name>
    <dbReference type="NCBI Taxonomy" id="2013562"/>
    <lineage>
        <taxon>Bacteria</taxon>
        <taxon>Pseudomonadati</taxon>
        <taxon>Pseudomonadota</taxon>
        <taxon>Alphaproteobacteria</taxon>
        <taxon>Acetobacterales</taxon>
        <taxon>Roseomonadaceae</taxon>
        <taxon>Siccirubricoccus</taxon>
    </lineage>
</organism>
<comment type="caution">
    <text evidence="2">The sequence shown here is derived from an EMBL/GenBank/DDBJ whole genome shotgun (WGS) entry which is preliminary data.</text>
</comment>
<gene>
    <name evidence="2" type="ORF">H7965_22235</name>
</gene>
<keyword evidence="1" id="KW-0812">Transmembrane</keyword>